<keyword evidence="2" id="KW-0812">Transmembrane</keyword>
<feature type="transmembrane region" description="Helical" evidence="2">
    <location>
        <begin position="73"/>
        <end position="93"/>
    </location>
</feature>
<organism evidence="3 4">
    <name type="scientific">Aciditerrimonas ferrireducens</name>
    <dbReference type="NCBI Taxonomy" id="667306"/>
    <lineage>
        <taxon>Bacteria</taxon>
        <taxon>Bacillati</taxon>
        <taxon>Actinomycetota</taxon>
        <taxon>Acidimicrobiia</taxon>
        <taxon>Acidimicrobiales</taxon>
        <taxon>Acidimicrobiaceae</taxon>
        <taxon>Aciditerrimonas</taxon>
    </lineage>
</organism>
<feature type="region of interest" description="Disordered" evidence="1">
    <location>
        <begin position="1"/>
        <end position="24"/>
    </location>
</feature>
<gene>
    <name evidence="3" type="ORF">ACFFRE_01125</name>
</gene>
<accession>A0ABV6C3A2</accession>
<dbReference type="EMBL" id="JBHLYQ010000004">
    <property type="protein sequence ID" value="MFC0080759.1"/>
    <property type="molecule type" value="Genomic_DNA"/>
</dbReference>
<keyword evidence="2" id="KW-1133">Transmembrane helix</keyword>
<name>A0ABV6C3A2_9ACTN</name>
<feature type="compositionally biased region" description="Gly residues" evidence="1">
    <location>
        <begin position="7"/>
        <end position="21"/>
    </location>
</feature>
<evidence type="ECO:0000313" key="3">
    <source>
        <dbReference type="EMBL" id="MFC0080759.1"/>
    </source>
</evidence>
<feature type="transmembrane region" description="Helical" evidence="2">
    <location>
        <begin position="31"/>
        <end position="52"/>
    </location>
</feature>
<dbReference type="RefSeq" id="WP_377787281.1">
    <property type="nucleotide sequence ID" value="NZ_JBHLYQ010000004.1"/>
</dbReference>
<protein>
    <submittedName>
        <fullName evidence="3">Uncharacterized protein</fullName>
    </submittedName>
</protein>
<evidence type="ECO:0000313" key="4">
    <source>
        <dbReference type="Proteomes" id="UP001589788"/>
    </source>
</evidence>
<dbReference type="Proteomes" id="UP001589788">
    <property type="component" value="Unassembled WGS sequence"/>
</dbReference>
<keyword evidence="2" id="KW-0472">Membrane</keyword>
<proteinExistence type="predicted"/>
<keyword evidence="4" id="KW-1185">Reference proteome</keyword>
<evidence type="ECO:0000256" key="2">
    <source>
        <dbReference type="SAM" id="Phobius"/>
    </source>
</evidence>
<evidence type="ECO:0000256" key="1">
    <source>
        <dbReference type="SAM" id="MobiDB-lite"/>
    </source>
</evidence>
<comment type="caution">
    <text evidence="3">The sequence shown here is derived from an EMBL/GenBank/DDBJ whole genome shotgun (WGS) entry which is preliminary data.</text>
</comment>
<sequence>MARAGAGRDGWGRRGGPGTGAGRPRPWPARAVLWAVGGWLGLAGYVVAFDRAAARRGLPTLTAGHRRVVRRWWAARVASALGFVALLLHLQGWPPGYWRVDPLPRVGRLIDRAIAVLSTAGRRFTSLG</sequence>
<dbReference type="InterPro" id="IPR055850">
    <property type="entry name" value="DUF7427"/>
</dbReference>
<dbReference type="Pfam" id="PF24202">
    <property type="entry name" value="DUF7427"/>
    <property type="match status" value="1"/>
</dbReference>
<reference evidence="3 4" key="1">
    <citation type="submission" date="2024-09" db="EMBL/GenBank/DDBJ databases">
        <authorList>
            <person name="Sun Q."/>
            <person name="Mori K."/>
        </authorList>
    </citation>
    <scope>NUCLEOTIDE SEQUENCE [LARGE SCALE GENOMIC DNA]</scope>
    <source>
        <strain evidence="3 4">JCM 15389</strain>
    </source>
</reference>